<dbReference type="Proteomes" id="UP001151760">
    <property type="component" value="Unassembled WGS sequence"/>
</dbReference>
<feature type="compositionally biased region" description="Basic and acidic residues" evidence="1">
    <location>
        <begin position="309"/>
        <end position="327"/>
    </location>
</feature>
<feature type="compositionally biased region" description="Low complexity" evidence="1">
    <location>
        <begin position="290"/>
        <end position="306"/>
    </location>
</feature>
<feature type="compositionally biased region" description="Polar residues" evidence="1">
    <location>
        <begin position="328"/>
        <end position="338"/>
    </location>
</feature>
<evidence type="ECO:0000313" key="3">
    <source>
        <dbReference type="Proteomes" id="UP001151760"/>
    </source>
</evidence>
<name>A0ABQ5AF10_9ASTR</name>
<protein>
    <submittedName>
        <fullName evidence="2">Uncharacterized protein</fullName>
    </submittedName>
</protein>
<comment type="caution">
    <text evidence="2">The sequence shown here is derived from an EMBL/GenBank/DDBJ whole genome shotgun (WGS) entry which is preliminary data.</text>
</comment>
<reference evidence="2" key="1">
    <citation type="journal article" date="2022" name="Int. J. Mol. Sci.">
        <title>Draft Genome of Tanacetum Coccineum: Genomic Comparison of Closely Related Tanacetum-Family Plants.</title>
        <authorList>
            <person name="Yamashiro T."/>
            <person name="Shiraishi A."/>
            <person name="Nakayama K."/>
            <person name="Satake H."/>
        </authorList>
    </citation>
    <scope>NUCLEOTIDE SEQUENCE</scope>
</reference>
<organism evidence="2 3">
    <name type="scientific">Tanacetum coccineum</name>
    <dbReference type="NCBI Taxonomy" id="301880"/>
    <lineage>
        <taxon>Eukaryota</taxon>
        <taxon>Viridiplantae</taxon>
        <taxon>Streptophyta</taxon>
        <taxon>Embryophyta</taxon>
        <taxon>Tracheophyta</taxon>
        <taxon>Spermatophyta</taxon>
        <taxon>Magnoliopsida</taxon>
        <taxon>eudicotyledons</taxon>
        <taxon>Gunneridae</taxon>
        <taxon>Pentapetalae</taxon>
        <taxon>asterids</taxon>
        <taxon>campanulids</taxon>
        <taxon>Asterales</taxon>
        <taxon>Asteraceae</taxon>
        <taxon>Asteroideae</taxon>
        <taxon>Anthemideae</taxon>
        <taxon>Anthemidinae</taxon>
        <taxon>Tanacetum</taxon>
    </lineage>
</organism>
<evidence type="ECO:0000313" key="2">
    <source>
        <dbReference type="EMBL" id="GJS99573.1"/>
    </source>
</evidence>
<dbReference type="EMBL" id="BQNB010012125">
    <property type="protein sequence ID" value="GJS99573.1"/>
    <property type="molecule type" value="Genomic_DNA"/>
</dbReference>
<accession>A0ABQ5AF10</accession>
<reference evidence="2" key="2">
    <citation type="submission" date="2022-01" db="EMBL/GenBank/DDBJ databases">
        <authorList>
            <person name="Yamashiro T."/>
            <person name="Shiraishi A."/>
            <person name="Satake H."/>
            <person name="Nakayama K."/>
        </authorList>
    </citation>
    <scope>NUCLEOTIDE SEQUENCE</scope>
</reference>
<feature type="region of interest" description="Disordered" evidence="1">
    <location>
        <begin position="241"/>
        <end position="262"/>
    </location>
</feature>
<feature type="region of interest" description="Disordered" evidence="1">
    <location>
        <begin position="288"/>
        <end position="338"/>
    </location>
</feature>
<sequence length="338" mass="37819">MANIRTCNKHNMIACVEKTAQNADFYQIIDFLTGCSINYSLLVDPDLIGPWLQQFWATASLKVINDVPHIRAKSKSTSWNNWDKHASALVGCQIVFEQAVRGVDRLRTAIQYVSLPSKSSTSPHSRGCKFLQGLLKALQLKDADPFSNVLLQYKVLLPLWTATPHDYDAVQILIPVQEAKGEGKKVSIRRKCFSQIGRNKDEVNFIEEQQVQREDKAHPFFDVMVIKMCCYSDLERKSDETEEGYYSQGPNFEDEAGPSSPLRPIQVMESEEQLKVAEVLVAISRPRGLSIPGPIQSQSPPQQPSQATDPKDKGKGILVEEPKKEANSKSSTKQSIGD</sequence>
<evidence type="ECO:0000256" key="1">
    <source>
        <dbReference type="SAM" id="MobiDB-lite"/>
    </source>
</evidence>
<proteinExistence type="predicted"/>
<keyword evidence="3" id="KW-1185">Reference proteome</keyword>
<gene>
    <name evidence="2" type="ORF">Tco_0820743</name>
</gene>